<dbReference type="SUPFAM" id="SSF159006">
    <property type="entry name" value="YopX-like"/>
    <property type="match status" value="1"/>
</dbReference>
<gene>
    <name evidence="2" type="ORF">DS031_06990</name>
</gene>
<evidence type="ECO:0000313" key="2">
    <source>
        <dbReference type="EMBL" id="RBW70309.1"/>
    </source>
</evidence>
<evidence type="ECO:0000313" key="3">
    <source>
        <dbReference type="Proteomes" id="UP000253314"/>
    </source>
</evidence>
<dbReference type="Proteomes" id="UP000253314">
    <property type="component" value="Unassembled WGS sequence"/>
</dbReference>
<name>A0A366XZU4_9BACI</name>
<dbReference type="InterPro" id="IPR023385">
    <property type="entry name" value="YopX-like_C"/>
</dbReference>
<proteinExistence type="predicted"/>
<dbReference type="InterPro" id="IPR019096">
    <property type="entry name" value="YopX_protein"/>
</dbReference>
<reference evidence="2 3" key="1">
    <citation type="submission" date="2018-07" db="EMBL/GenBank/DDBJ databases">
        <title>Lottiidibacillus patelloidae gen. nov., sp. nov., isolated from the intestinal tract of a marine limpet and the reclassification of B. taeanensis BH030017T, B. algicola KMM 3737T and B. hwajinpoensis SW-72T as genus Lottiidibacillus.</title>
        <authorList>
            <person name="Liu R."/>
            <person name="Huang Z."/>
        </authorList>
    </citation>
    <scope>NUCLEOTIDE SEQUENCE [LARGE SCALE GENOMIC DNA]</scope>
    <source>
        <strain evidence="2 3">BH030017</strain>
    </source>
</reference>
<dbReference type="Gene3D" id="2.30.30.290">
    <property type="entry name" value="YopX-like domains"/>
    <property type="match status" value="1"/>
</dbReference>
<protein>
    <recommendedName>
        <fullName evidence="1">YopX protein domain-containing protein</fullName>
    </recommendedName>
</protein>
<dbReference type="Pfam" id="PF09643">
    <property type="entry name" value="YopX"/>
    <property type="match status" value="1"/>
</dbReference>
<dbReference type="OrthoDB" id="1809393at2"/>
<dbReference type="EMBL" id="QOCW01000005">
    <property type="protein sequence ID" value="RBW70309.1"/>
    <property type="molecule type" value="Genomic_DNA"/>
</dbReference>
<evidence type="ECO:0000259" key="1">
    <source>
        <dbReference type="Pfam" id="PF09643"/>
    </source>
</evidence>
<accession>A0A366XZU4</accession>
<feature type="domain" description="YopX protein" evidence="1">
    <location>
        <begin position="42"/>
        <end position="149"/>
    </location>
</feature>
<comment type="caution">
    <text evidence="2">The sequence shown here is derived from an EMBL/GenBank/DDBJ whole genome shotgun (WGS) entry which is preliminary data.</text>
</comment>
<organism evidence="2 3">
    <name type="scientific">Bacillus taeanensis</name>
    <dbReference type="NCBI Taxonomy" id="273032"/>
    <lineage>
        <taxon>Bacteria</taxon>
        <taxon>Bacillati</taxon>
        <taxon>Bacillota</taxon>
        <taxon>Bacilli</taxon>
        <taxon>Bacillales</taxon>
        <taxon>Bacillaceae</taxon>
        <taxon>Bacillus</taxon>
    </lineage>
</organism>
<dbReference type="AlphaFoldDB" id="A0A366XZU4"/>
<keyword evidence="3" id="KW-1185">Reference proteome</keyword>
<sequence length="163" mass="18759">MLLKGGMVMKINKFKVWDTKGTYGGTPAMIENITNSDIANDIWQDRSFIKMQYIGLNDYKGNEIYEGDIIKGNKQMYIPNWDGYQNTSQTNNENYVELDEEEIGIVVYQTINFKTEFIIYSLNNKSICTFKEISNIEVIGNIHTTPELMHGQADHILKELSLT</sequence>